<sequence>MSQTKAAKIIDAFHDNDLASSTLKAVIENDYDLFLNALYDANLDIEDVTLSDAELDNFIKGVTPSGELDITTWEGYYEAISADSANLADSIAFLIFSKTRGVYWGSRSEILSDVPGNYKVDYTLTSDGKINFSATNGNSVSITLTRTFDEATDNFDIKFSAAYNGQTISGEKVAPPLQPVSIDRSTGQTLTILDAFSPVEASENVFKTWLDVYNFIASTCSILGYVPVTISHLIRWCRPETPEKREERSLRTRRQFEEGRAVEEMELLTKHRTGSLHVDFSSAARELENMVTSAINNKLNRDTNWNRDVDEIVQELKPLAETTGRDTIERYVKKRINPLIEQNLSPFASMYVYNEVKDRIQEEAIGSRVDTKITELWEKVELGDTPYDPLIRTLTLEARKRKFARDYKKSDADHMALESAYKAARRAKELVQGNLNEVEKEIQRAKEEKDKKTEQELTTQRGELIKELTEKRENEMKRRREWDRAQNETVEAGKRWREAEDRVRRDAGAKERWEKKVEGVFK</sequence>
<evidence type="ECO:0000313" key="2">
    <source>
        <dbReference type="EMBL" id="GJJ13683.1"/>
    </source>
</evidence>
<organism evidence="2 3">
    <name type="scientific">Clathrus columnatus</name>
    <dbReference type="NCBI Taxonomy" id="1419009"/>
    <lineage>
        <taxon>Eukaryota</taxon>
        <taxon>Fungi</taxon>
        <taxon>Dikarya</taxon>
        <taxon>Basidiomycota</taxon>
        <taxon>Agaricomycotina</taxon>
        <taxon>Agaricomycetes</taxon>
        <taxon>Phallomycetidae</taxon>
        <taxon>Phallales</taxon>
        <taxon>Clathraceae</taxon>
        <taxon>Clathrus</taxon>
    </lineage>
</organism>
<protein>
    <submittedName>
        <fullName evidence="2">Uncharacterized protein</fullName>
    </submittedName>
</protein>
<evidence type="ECO:0000256" key="1">
    <source>
        <dbReference type="SAM" id="MobiDB-lite"/>
    </source>
</evidence>
<reference evidence="2" key="1">
    <citation type="submission" date="2021-10" db="EMBL/GenBank/DDBJ databases">
        <title>De novo Genome Assembly of Clathrus columnatus (Basidiomycota, Fungi) Using Illumina and Nanopore Sequence Data.</title>
        <authorList>
            <person name="Ogiso-Tanaka E."/>
            <person name="Itagaki H."/>
            <person name="Hosoya T."/>
            <person name="Hosaka K."/>
        </authorList>
    </citation>
    <scope>NUCLEOTIDE SEQUENCE</scope>
    <source>
        <strain evidence="2">MO-923</strain>
    </source>
</reference>
<accession>A0AAV5AJL7</accession>
<name>A0AAV5AJL7_9AGAM</name>
<proteinExistence type="predicted"/>
<feature type="region of interest" description="Disordered" evidence="1">
    <location>
        <begin position="473"/>
        <end position="522"/>
    </location>
</feature>
<dbReference type="AlphaFoldDB" id="A0AAV5AJL7"/>
<gene>
    <name evidence="2" type="ORF">Clacol_007939</name>
</gene>
<comment type="caution">
    <text evidence="2">The sequence shown here is derived from an EMBL/GenBank/DDBJ whole genome shotgun (WGS) entry which is preliminary data.</text>
</comment>
<evidence type="ECO:0000313" key="3">
    <source>
        <dbReference type="Proteomes" id="UP001050691"/>
    </source>
</evidence>
<keyword evidence="3" id="KW-1185">Reference proteome</keyword>
<dbReference type="EMBL" id="BPWL01000009">
    <property type="protein sequence ID" value="GJJ13683.1"/>
    <property type="molecule type" value="Genomic_DNA"/>
</dbReference>
<dbReference type="Proteomes" id="UP001050691">
    <property type="component" value="Unassembled WGS sequence"/>
</dbReference>